<feature type="region of interest" description="Disordered" evidence="1">
    <location>
        <begin position="1"/>
        <end position="44"/>
    </location>
</feature>
<protein>
    <submittedName>
        <fullName evidence="2">Uncharacterized protein</fullName>
    </submittedName>
</protein>
<feature type="compositionally biased region" description="Basic and acidic residues" evidence="1">
    <location>
        <begin position="31"/>
        <end position="42"/>
    </location>
</feature>
<dbReference type="Proteomes" id="UP000295781">
    <property type="component" value="Chromosome"/>
</dbReference>
<name>A0A4P2PXS3_SORCE</name>
<dbReference type="AlphaFoldDB" id="A0A4P2PXS3"/>
<sequence length="79" mass="8381">MLSRSPTSGMAHDPLRPFVSSGGQLPAGDTGARRAGDRDRAGLGKFGSCKALSRAARPLAPQSPRHRAMIARWISEVPE</sequence>
<evidence type="ECO:0000313" key="3">
    <source>
        <dbReference type="Proteomes" id="UP000295781"/>
    </source>
</evidence>
<accession>A0A4P2PXS3</accession>
<reference evidence="2 3" key="1">
    <citation type="submission" date="2015-09" db="EMBL/GenBank/DDBJ databases">
        <title>Sorangium comparison.</title>
        <authorList>
            <person name="Zaburannyi N."/>
            <person name="Bunk B."/>
            <person name="Overmann J."/>
            <person name="Mueller R."/>
        </authorList>
    </citation>
    <scope>NUCLEOTIDE SEQUENCE [LARGE SCALE GENOMIC DNA]</scope>
    <source>
        <strain evidence="2 3">So ceGT47</strain>
    </source>
</reference>
<evidence type="ECO:0000313" key="2">
    <source>
        <dbReference type="EMBL" id="AUX21560.1"/>
    </source>
</evidence>
<dbReference type="EMBL" id="CP012670">
    <property type="protein sequence ID" value="AUX21560.1"/>
    <property type="molecule type" value="Genomic_DNA"/>
</dbReference>
<proteinExistence type="predicted"/>
<gene>
    <name evidence="2" type="ORF">SOCEGT47_020460</name>
</gene>
<organism evidence="2 3">
    <name type="scientific">Sorangium cellulosum</name>
    <name type="common">Polyangium cellulosum</name>
    <dbReference type="NCBI Taxonomy" id="56"/>
    <lineage>
        <taxon>Bacteria</taxon>
        <taxon>Pseudomonadati</taxon>
        <taxon>Myxococcota</taxon>
        <taxon>Polyangia</taxon>
        <taxon>Polyangiales</taxon>
        <taxon>Polyangiaceae</taxon>
        <taxon>Sorangium</taxon>
    </lineage>
</organism>
<evidence type="ECO:0000256" key="1">
    <source>
        <dbReference type="SAM" id="MobiDB-lite"/>
    </source>
</evidence>